<evidence type="ECO:0000259" key="2">
    <source>
        <dbReference type="Pfam" id="PF00905"/>
    </source>
</evidence>
<dbReference type="EMBL" id="FOQH01000007">
    <property type="protein sequence ID" value="SFI51165.1"/>
    <property type="molecule type" value="Genomic_DNA"/>
</dbReference>
<organism evidence="3 4">
    <name type="scientific">Albimonas pacifica</name>
    <dbReference type="NCBI Taxonomy" id="1114924"/>
    <lineage>
        <taxon>Bacteria</taxon>
        <taxon>Pseudomonadati</taxon>
        <taxon>Pseudomonadota</taxon>
        <taxon>Alphaproteobacteria</taxon>
        <taxon>Rhodobacterales</taxon>
        <taxon>Paracoccaceae</taxon>
        <taxon>Albimonas</taxon>
    </lineage>
</organism>
<sequence>MTLVPTVRRLVAALAPALAAVCAALAAPVSATPVCTLVIDAADGAALVEEGDCRARATPASTFKIPLAAMGFEAGLLDSPRSPVMAFRPGDADWGGEAWRRDTDPAAWMRHSVVWYSQRITRVLGAETLTRQARAFGYGNADFSGDPGFDNGLERAWIASSLQVSPHEQAAFLRALVRDALPISAEAMRLTRAIVETRQVDGWTLHGKTGGAFPRRADRSFDYARGWGWYVGWAQRGAETRVFAVLTQATERTGVSPGVATRDALLRRWPELAAAGRP</sequence>
<accession>A0A1I3IT91</accession>
<dbReference type="Proteomes" id="UP000199377">
    <property type="component" value="Unassembled WGS sequence"/>
</dbReference>
<evidence type="ECO:0000313" key="4">
    <source>
        <dbReference type="Proteomes" id="UP000199377"/>
    </source>
</evidence>
<dbReference type="AlphaFoldDB" id="A0A1I3IT91"/>
<dbReference type="Pfam" id="PF00905">
    <property type="entry name" value="Transpeptidase"/>
    <property type="match status" value="1"/>
</dbReference>
<dbReference type="NCBIfam" id="NF000270">
    <property type="entry name" value="bla_class_D_alt"/>
    <property type="match status" value="1"/>
</dbReference>
<keyword evidence="1" id="KW-0732">Signal</keyword>
<dbReference type="Gene3D" id="3.40.710.10">
    <property type="entry name" value="DD-peptidase/beta-lactamase superfamily"/>
    <property type="match status" value="1"/>
</dbReference>
<feature type="domain" description="Penicillin-binding protein transpeptidase" evidence="2">
    <location>
        <begin position="35"/>
        <end position="251"/>
    </location>
</feature>
<name>A0A1I3IT91_9RHOB</name>
<proteinExistence type="predicted"/>
<dbReference type="SUPFAM" id="SSF56601">
    <property type="entry name" value="beta-lactamase/transpeptidase-like"/>
    <property type="match status" value="1"/>
</dbReference>
<dbReference type="RefSeq" id="WP_092861254.1">
    <property type="nucleotide sequence ID" value="NZ_FOQH01000007.1"/>
</dbReference>
<dbReference type="OrthoDB" id="9762883at2"/>
<evidence type="ECO:0000313" key="3">
    <source>
        <dbReference type="EMBL" id="SFI51165.1"/>
    </source>
</evidence>
<keyword evidence="4" id="KW-1185">Reference proteome</keyword>
<gene>
    <name evidence="3" type="ORF">SAMN05216258_107212</name>
</gene>
<dbReference type="STRING" id="1114924.SAMN05216258_107212"/>
<feature type="signal peptide" evidence="1">
    <location>
        <begin position="1"/>
        <end position="26"/>
    </location>
</feature>
<feature type="chain" id="PRO_5011492948" evidence="1">
    <location>
        <begin position="27"/>
        <end position="278"/>
    </location>
</feature>
<reference evidence="3 4" key="1">
    <citation type="submission" date="2016-10" db="EMBL/GenBank/DDBJ databases">
        <authorList>
            <person name="de Groot N.N."/>
        </authorList>
    </citation>
    <scope>NUCLEOTIDE SEQUENCE [LARGE SCALE GENOMIC DNA]</scope>
    <source>
        <strain evidence="3 4">CGMCC 1.11030</strain>
    </source>
</reference>
<evidence type="ECO:0000256" key="1">
    <source>
        <dbReference type="SAM" id="SignalP"/>
    </source>
</evidence>
<dbReference type="GO" id="GO:0008658">
    <property type="term" value="F:penicillin binding"/>
    <property type="evidence" value="ECO:0007669"/>
    <property type="project" value="InterPro"/>
</dbReference>
<protein>
    <submittedName>
        <fullName evidence="3">Beta-lactamase class D</fullName>
    </submittedName>
</protein>
<dbReference type="InterPro" id="IPR001460">
    <property type="entry name" value="PCN-bd_Tpept"/>
</dbReference>
<dbReference type="InterPro" id="IPR012338">
    <property type="entry name" value="Beta-lactam/transpept-like"/>
</dbReference>